<dbReference type="Gene3D" id="1.20.1420.10">
    <property type="entry name" value="Talin, central domain"/>
    <property type="match status" value="1"/>
</dbReference>
<evidence type="ECO:0000259" key="7">
    <source>
        <dbReference type="Pfam" id="PF13324"/>
    </source>
</evidence>
<keyword evidence="5" id="KW-0539">Nucleus</keyword>
<comment type="subcellular location">
    <subcellularLocation>
        <location evidence="2">Cytoplasm</location>
    </subcellularLocation>
    <subcellularLocation>
        <location evidence="1">Nucleus</location>
    </subcellularLocation>
</comment>
<reference evidence="9 10" key="1">
    <citation type="journal article" date="2022" name="Nat. Ecol. Evol.">
        <title>A masculinizing supergene underlies an exaggerated male reproductive morph in a spider.</title>
        <authorList>
            <person name="Hendrickx F."/>
            <person name="De Corte Z."/>
            <person name="Sonet G."/>
            <person name="Van Belleghem S.M."/>
            <person name="Kostlbacher S."/>
            <person name="Vangestel C."/>
        </authorList>
    </citation>
    <scope>NUCLEOTIDE SEQUENCE [LARGE SCALE GENOMIC DNA]</scope>
    <source>
        <strain evidence="9">W744_W776</strain>
    </source>
</reference>
<comment type="caution">
    <text evidence="9">The sequence shown here is derived from an EMBL/GenBank/DDBJ whole genome shotgun (WGS) entry which is preliminary data.</text>
</comment>
<keyword evidence="6" id="KW-0131">Cell cycle</keyword>
<dbReference type="AlphaFoldDB" id="A0AAV6TZC0"/>
<evidence type="ECO:0008006" key="11">
    <source>
        <dbReference type="Google" id="ProtNLM"/>
    </source>
</evidence>
<feature type="domain" description="Cyclin-D1-binding protein 1-like N-terminal" evidence="7">
    <location>
        <begin position="52"/>
        <end position="182"/>
    </location>
</feature>
<organism evidence="9 10">
    <name type="scientific">Oedothorax gibbosus</name>
    <dbReference type="NCBI Taxonomy" id="931172"/>
    <lineage>
        <taxon>Eukaryota</taxon>
        <taxon>Metazoa</taxon>
        <taxon>Ecdysozoa</taxon>
        <taxon>Arthropoda</taxon>
        <taxon>Chelicerata</taxon>
        <taxon>Arachnida</taxon>
        <taxon>Araneae</taxon>
        <taxon>Araneomorphae</taxon>
        <taxon>Entelegynae</taxon>
        <taxon>Araneoidea</taxon>
        <taxon>Linyphiidae</taxon>
        <taxon>Erigoninae</taxon>
        <taxon>Oedothorax</taxon>
    </lineage>
</organism>
<dbReference type="PANTHER" id="PTHR15492:SF1">
    <property type="entry name" value="CYCLIN-D1-BINDING PROTEIN 1"/>
    <property type="match status" value="1"/>
</dbReference>
<evidence type="ECO:0000313" key="9">
    <source>
        <dbReference type="EMBL" id="KAG8176846.1"/>
    </source>
</evidence>
<dbReference type="Proteomes" id="UP000827092">
    <property type="component" value="Unassembled WGS sequence"/>
</dbReference>
<gene>
    <name evidence="9" type="ORF">JTE90_001985</name>
</gene>
<evidence type="ECO:0000256" key="4">
    <source>
        <dbReference type="ARBA" id="ARBA00022490"/>
    </source>
</evidence>
<dbReference type="Pfam" id="PF13324">
    <property type="entry name" value="GCIP_N"/>
    <property type="match status" value="1"/>
</dbReference>
<evidence type="ECO:0000256" key="5">
    <source>
        <dbReference type="ARBA" id="ARBA00023242"/>
    </source>
</evidence>
<dbReference type="GO" id="GO:0005737">
    <property type="term" value="C:cytoplasm"/>
    <property type="evidence" value="ECO:0007669"/>
    <property type="project" value="UniProtKB-SubCell"/>
</dbReference>
<proteinExistence type="inferred from homology"/>
<dbReference type="GO" id="GO:0005634">
    <property type="term" value="C:nucleus"/>
    <property type="evidence" value="ECO:0007669"/>
    <property type="project" value="UniProtKB-SubCell"/>
</dbReference>
<evidence type="ECO:0000256" key="1">
    <source>
        <dbReference type="ARBA" id="ARBA00004123"/>
    </source>
</evidence>
<feature type="domain" description="Cyclin-D1-binding protein 1-like C-terminal" evidence="8">
    <location>
        <begin position="207"/>
        <end position="301"/>
    </location>
</feature>
<dbReference type="InterPro" id="IPR049318">
    <property type="entry name" value="GCIP_C"/>
</dbReference>
<protein>
    <recommendedName>
        <fullName evidence="11">Cyclin-D1-binding protein 1</fullName>
    </recommendedName>
</protein>
<evidence type="ECO:0000256" key="3">
    <source>
        <dbReference type="ARBA" id="ARBA00008940"/>
    </source>
</evidence>
<dbReference type="InterPro" id="IPR049317">
    <property type="entry name" value="GCIP-like_N"/>
</dbReference>
<dbReference type="Pfam" id="PF20936">
    <property type="entry name" value="GCIP_C"/>
    <property type="match status" value="1"/>
</dbReference>
<accession>A0AAV6TZC0</accession>
<sequence>MANSASHSISIRSILEGFERSLELAKQQITDERPDRENPDFDLNNFWTNFIGATKLVSHEATKLCMVFQGQGMNSTDECKSLIDSVEKKCLTLLAVFVTLPKSKGKTLHKEILLYVIGILQGMKSLCTAIRNQGNNQLQNVGDLWEQCGNVENLSKNNQDAVVAVCREQHDMVQDASQELMDSLDSEAQDMDDDLSQLPPLNGNPILPDQAWTPSDRNVLLPCSGLVKAAKACLKKTMQAIAHRGDASNEAAVNELDRIAEIVKESSSIVDDFVLSLYPPMDHSVARGQASLVRNHSKELLSTVRNCHFCSAVDETWVDFLEKAVDHNWVRINDMVLAD</sequence>
<keyword evidence="10" id="KW-1185">Reference proteome</keyword>
<dbReference type="EMBL" id="JAFNEN010000848">
    <property type="protein sequence ID" value="KAG8176846.1"/>
    <property type="molecule type" value="Genomic_DNA"/>
</dbReference>
<evidence type="ECO:0000259" key="8">
    <source>
        <dbReference type="Pfam" id="PF20936"/>
    </source>
</evidence>
<evidence type="ECO:0000313" key="10">
    <source>
        <dbReference type="Proteomes" id="UP000827092"/>
    </source>
</evidence>
<name>A0AAV6TZC0_9ARAC</name>
<dbReference type="Gene3D" id="1.20.1410.10">
    <property type="entry name" value="I/LWEQ domain"/>
    <property type="match status" value="1"/>
</dbReference>
<evidence type="ECO:0000256" key="6">
    <source>
        <dbReference type="ARBA" id="ARBA00023306"/>
    </source>
</evidence>
<dbReference type="InterPro" id="IPR026907">
    <property type="entry name" value="GCIP-like"/>
</dbReference>
<keyword evidence="4" id="KW-0963">Cytoplasm</keyword>
<comment type="similarity">
    <text evidence="3">Belongs to the CCNDBP1 family.</text>
</comment>
<dbReference type="PANTHER" id="PTHR15492">
    <property type="entry name" value="CYCLIN D1-BINDING PROTEIN 1"/>
    <property type="match status" value="1"/>
</dbReference>
<evidence type="ECO:0000256" key="2">
    <source>
        <dbReference type="ARBA" id="ARBA00004496"/>
    </source>
</evidence>